<sequence length="85" mass="10239">MELNSIQQLITRRYPNWNVYWEISGKCIWVSMNDKHRNFFEIQVTEDEGVGITRRREDDLINFSGHDEAFNTLEETLEYLDKNII</sequence>
<proteinExistence type="predicted"/>
<dbReference type="AlphaFoldDB" id="A0A926KS04"/>
<gene>
    <name evidence="1" type="ORF">ICC18_12760</name>
</gene>
<comment type="caution">
    <text evidence="1">The sequence shown here is derived from an EMBL/GenBank/DDBJ whole genome shotgun (WGS) entry which is preliminary data.</text>
</comment>
<keyword evidence="2" id="KW-1185">Reference proteome</keyword>
<reference evidence="1" key="1">
    <citation type="submission" date="2020-09" db="EMBL/GenBank/DDBJ databases">
        <title>Draft Genome Sequence of Paenibacillus sp. WST5.</title>
        <authorList>
            <person name="Bao Z."/>
        </authorList>
    </citation>
    <scope>NUCLEOTIDE SEQUENCE</scope>
    <source>
        <strain evidence="1">WST5</strain>
    </source>
</reference>
<protein>
    <submittedName>
        <fullName evidence="1">Uncharacterized protein</fullName>
    </submittedName>
</protein>
<accession>A0A926KS04</accession>
<dbReference type="EMBL" id="JACVVD010000004">
    <property type="protein sequence ID" value="MBD0380990.1"/>
    <property type="molecule type" value="Genomic_DNA"/>
</dbReference>
<dbReference type="RefSeq" id="WP_188174806.1">
    <property type="nucleotide sequence ID" value="NZ_JACVVD010000004.1"/>
</dbReference>
<evidence type="ECO:0000313" key="1">
    <source>
        <dbReference type="EMBL" id="MBD0380990.1"/>
    </source>
</evidence>
<dbReference type="Proteomes" id="UP000650466">
    <property type="component" value="Unassembled WGS sequence"/>
</dbReference>
<organism evidence="1 2">
    <name type="scientific">Paenibacillus sedimenti</name>
    <dbReference type="NCBI Taxonomy" id="2770274"/>
    <lineage>
        <taxon>Bacteria</taxon>
        <taxon>Bacillati</taxon>
        <taxon>Bacillota</taxon>
        <taxon>Bacilli</taxon>
        <taxon>Bacillales</taxon>
        <taxon>Paenibacillaceae</taxon>
        <taxon>Paenibacillus</taxon>
    </lineage>
</organism>
<evidence type="ECO:0000313" key="2">
    <source>
        <dbReference type="Proteomes" id="UP000650466"/>
    </source>
</evidence>
<name>A0A926KS04_9BACL</name>